<dbReference type="PROSITE" id="PS52040">
    <property type="entry name" value="TOPO_IIA"/>
    <property type="match status" value="1"/>
</dbReference>
<dbReference type="SUPFAM" id="SSF101904">
    <property type="entry name" value="GyrA/ParC C-terminal domain-like"/>
    <property type="match status" value="1"/>
</dbReference>
<dbReference type="NCBIfam" id="TIGR01062">
    <property type="entry name" value="parC_Gneg"/>
    <property type="match status" value="1"/>
</dbReference>
<dbReference type="InterPro" id="IPR013757">
    <property type="entry name" value="Topo_IIA_A_a_sf"/>
</dbReference>
<evidence type="ECO:0000256" key="6">
    <source>
        <dbReference type="ARBA" id="ARBA00023235"/>
    </source>
</evidence>
<dbReference type="HAMAP" id="MF_00936">
    <property type="entry name" value="ParC_type1"/>
    <property type="match status" value="1"/>
</dbReference>
<dbReference type="InterPro" id="IPR013760">
    <property type="entry name" value="Topo_IIA-like_dom_sf"/>
</dbReference>
<evidence type="ECO:0000256" key="2">
    <source>
        <dbReference type="ARBA" id="ARBA00022475"/>
    </source>
</evidence>
<comment type="caution">
    <text evidence="10">The sequence shown here is derived from an EMBL/GenBank/DDBJ whole genome shotgun (WGS) entry which is preliminary data.</text>
</comment>
<evidence type="ECO:0000256" key="5">
    <source>
        <dbReference type="ARBA" id="ARBA00023136"/>
    </source>
</evidence>
<evidence type="ECO:0000256" key="3">
    <source>
        <dbReference type="ARBA" id="ARBA00023029"/>
    </source>
</evidence>
<comment type="catalytic activity">
    <reaction evidence="1 7 8">
        <text>ATP-dependent breakage, passage and rejoining of double-stranded DNA.</text>
        <dbReference type="EC" id="5.6.2.2"/>
    </reaction>
</comment>
<dbReference type="EC" id="5.6.2.2" evidence="7"/>
<dbReference type="Gene3D" id="3.30.1360.40">
    <property type="match status" value="1"/>
</dbReference>
<dbReference type="InterPro" id="IPR013758">
    <property type="entry name" value="Topo_IIA_A/C_ab"/>
</dbReference>
<comment type="subcellular location">
    <subcellularLocation>
        <location evidence="7">Cell membrane</location>
        <topology evidence="7">Peripheral membrane protein</topology>
    </subcellularLocation>
</comment>
<evidence type="ECO:0000256" key="7">
    <source>
        <dbReference type="HAMAP-Rule" id="MF_00936"/>
    </source>
</evidence>
<keyword evidence="3 7" id="KW-0799">Topoisomerase</keyword>
<evidence type="ECO:0000256" key="8">
    <source>
        <dbReference type="PROSITE-ProRule" id="PRU01384"/>
    </source>
</evidence>
<dbReference type="SUPFAM" id="SSF56719">
    <property type="entry name" value="Type II DNA topoisomerase"/>
    <property type="match status" value="1"/>
</dbReference>
<feature type="site" description="Interaction with DNA" evidence="7">
    <location>
        <position position="78"/>
    </location>
</feature>
<keyword evidence="4 7" id="KW-0238">DNA-binding</keyword>
<sequence>MTDAAIEILDKRLAEALGERYLSYALSTIVSRSLPDVRDGLKPVHRRLLYAMSQLRLEPTTPPKKSARVVGDVIGKFHPHGDQSVYDALVRLAQEFAARYPLVEGQGNFGNIDGDNAAAMRYTEARLTEVAKAMLAGIDEDATDFRPTYDGEGEEPVVLPAAFPNLLANGSAGIAVGMATNIPPHNVGEICGALNLIIERELLPAPDKRRPVTVEELVSWIPGPDFPTGGVLVESRENILEAYRTGRGAFRTRARWQKEPLAQGTWQVVVTQIPYQVQKSRLVEKIAELLAEKKLPLLEDVRDESAEDIRLVLVPKSRNVDPDVMMEQMFRNTDLETRFSMNMNVLDAREGGLVPRVMTLYEVLRAFLEHRQEVLLRRSRHRLGEIDHRLEVLGGYLIAYLNIDEVIRIIREEDEPKRELMARFSLTDVQAEAILNMRLRSLRKLEEFEIRKENDALTKERGVLVGLLEDGHRRWKAISKEVAEMDRKFGRATALGERRTLVGEPPKEVAVPAEAMIEREPVTVFLSEKGWIRTVRGHQSAQEVAGTKYKDGDRERFVLHAETTDKLLLFAGSGKFYTLGVDRLPGGRGFGEPVRLMVDLGEAEIVALLRHRPGQKLVVASADGRGFQVEADDVVAQTRAGKQVLTPADGVAAVLAVPVEGDAVAVIGNNRKLLVFKLEELPVMTRGKGVQLQKYKDASLSDLKVFALAEGLSWRMGGSGEKTRTVTLPDLQGWVAYRGTQGKLPPNGFPKDNRFTD</sequence>
<dbReference type="InterPro" id="IPR050220">
    <property type="entry name" value="Type_II_DNA_Topoisomerases"/>
</dbReference>
<dbReference type="Pfam" id="PF00521">
    <property type="entry name" value="DNA_topoisoIV"/>
    <property type="match status" value="1"/>
</dbReference>
<keyword evidence="11" id="KW-1185">Reference proteome</keyword>
<dbReference type="RefSeq" id="WP_377357769.1">
    <property type="nucleotide sequence ID" value="NZ_JBHTCM010000008.1"/>
</dbReference>
<dbReference type="SMART" id="SM00434">
    <property type="entry name" value="TOP4c"/>
    <property type="match status" value="1"/>
</dbReference>
<dbReference type="EMBL" id="JBHTCM010000008">
    <property type="protein sequence ID" value="MFC7332980.1"/>
    <property type="molecule type" value="Genomic_DNA"/>
</dbReference>
<dbReference type="PANTHER" id="PTHR43493">
    <property type="entry name" value="DNA GYRASE/TOPOISOMERASE SUBUNIT A"/>
    <property type="match status" value="1"/>
</dbReference>
<dbReference type="InterPro" id="IPR006691">
    <property type="entry name" value="GyrA/parC_rep"/>
</dbReference>
<dbReference type="InterPro" id="IPR002205">
    <property type="entry name" value="Topo_IIA_dom_A"/>
</dbReference>
<accession>A0ABW2KUB6</accession>
<evidence type="ECO:0000259" key="9">
    <source>
        <dbReference type="PROSITE" id="PS52040"/>
    </source>
</evidence>
<dbReference type="CDD" id="cd00187">
    <property type="entry name" value="TOP4c"/>
    <property type="match status" value="1"/>
</dbReference>
<dbReference type="InterPro" id="IPR035516">
    <property type="entry name" value="Gyrase/topoIV_suA_C"/>
</dbReference>
<evidence type="ECO:0000313" key="11">
    <source>
        <dbReference type="Proteomes" id="UP001596456"/>
    </source>
</evidence>
<dbReference type="NCBIfam" id="NF004044">
    <property type="entry name" value="PRK05561.1"/>
    <property type="match status" value="1"/>
</dbReference>
<reference evidence="11" key="1">
    <citation type="journal article" date="2019" name="Int. J. Syst. Evol. Microbiol.">
        <title>The Global Catalogue of Microorganisms (GCM) 10K type strain sequencing project: providing services to taxonomists for standard genome sequencing and annotation.</title>
        <authorList>
            <consortium name="The Broad Institute Genomics Platform"/>
            <consortium name="The Broad Institute Genome Sequencing Center for Infectious Disease"/>
            <person name="Wu L."/>
            <person name="Ma J."/>
        </authorList>
    </citation>
    <scope>NUCLEOTIDE SEQUENCE [LARGE SCALE GENOMIC DNA]</scope>
    <source>
        <strain evidence="11">CGMCC 1.16275</strain>
    </source>
</reference>
<protein>
    <recommendedName>
        <fullName evidence="7">DNA topoisomerase 4 subunit A</fullName>
        <ecNumber evidence="7">5.6.2.2</ecNumber>
    </recommendedName>
    <alternativeName>
        <fullName evidence="7">Topoisomerase IV subunit A</fullName>
    </alternativeName>
</protein>
<evidence type="ECO:0000313" key="10">
    <source>
        <dbReference type="EMBL" id="MFC7332980.1"/>
    </source>
</evidence>
<dbReference type="Pfam" id="PF03989">
    <property type="entry name" value="DNA_gyraseA_C"/>
    <property type="match status" value="2"/>
</dbReference>
<feature type="domain" description="Topo IIA-type catalytic" evidence="9">
    <location>
        <begin position="34"/>
        <end position="514"/>
    </location>
</feature>
<gene>
    <name evidence="7 10" type="primary">parC</name>
    <name evidence="10" type="ORF">ACFQPS_07370</name>
</gene>
<feature type="site" description="Interaction with DNA" evidence="7">
    <location>
        <position position="80"/>
    </location>
</feature>
<evidence type="ECO:0000256" key="1">
    <source>
        <dbReference type="ARBA" id="ARBA00000185"/>
    </source>
</evidence>
<feature type="site" description="Interaction with DNA" evidence="7">
    <location>
        <position position="42"/>
    </location>
</feature>
<dbReference type="InterPro" id="IPR005742">
    <property type="entry name" value="TopoIV_A_Gneg"/>
</dbReference>
<comment type="subunit">
    <text evidence="7">Heterotetramer composed of ParC and ParE.</text>
</comment>
<name>A0ABW2KUB6_9PROT</name>
<organism evidence="10 11">
    <name type="scientific">Rhodocista pekingensis</name>
    <dbReference type="NCBI Taxonomy" id="201185"/>
    <lineage>
        <taxon>Bacteria</taxon>
        <taxon>Pseudomonadati</taxon>
        <taxon>Pseudomonadota</taxon>
        <taxon>Alphaproteobacteria</taxon>
        <taxon>Rhodospirillales</taxon>
        <taxon>Azospirillaceae</taxon>
        <taxon>Rhodocista</taxon>
    </lineage>
</organism>
<dbReference type="Gene3D" id="2.120.10.90">
    <property type="entry name" value="DNA gyrase/topoisomerase IV, subunit A, C-terminal"/>
    <property type="match status" value="1"/>
</dbReference>
<dbReference type="Gene3D" id="1.10.268.10">
    <property type="entry name" value="Topoisomerase, domain 3"/>
    <property type="match status" value="1"/>
</dbReference>
<dbReference type="PANTHER" id="PTHR43493:SF1">
    <property type="entry name" value="DNA TOPOISOMERASE 4 SUBUNIT A"/>
    <property type="match status" value="1"/>
</dbReference>
<keyword evidence="6 7" id="KW-0413">Isomerase</keyword>
<proteinExistence type="inferred from homology"/>
<comment type="similarity">
    <text evidence="7">Belongs to the type II topoisomerase GyrA/ParC subunit family. ParC type 1 subfamily.</text>
</comment>
<feature type="site" description="Transition state stabilizer" evidence="7">
    <location>
        <position position="121"/>
    </location>
</feature>
<evidence type="ECO:0000256" key="4">
    <source>
        <dbReference type="ARBA" id="ARBA00023125"/>
    </source>
</evidence>
<dbReference type="GO" id="GO:0003918">
    <property type="term" value="F:DNA topoisomerase type II (double strand cut, ATP-hydrolyzing) activity"/>
    <property type="evidence" value="ECO:0007669"/>
    <property type="project" value="UniProtKB-EC"/>
</dbReference>
<keyword evidence="2 7" id="KW-1003">Cell membrane</keyword>
<feature type="active site" description="O-(5'-phospho-DNA)-tyrosine intermediate" evidence="7 8">
    <location>
        <position position="122"/>
    </location>
</feature>
<keyword evidence="5 7" id="KW-0472">Membrane</keyword>
<dbReference type="Proteomes" id="UP001596456">
    <property type="component" value="Unassembled WGS sequence"/>
</dbReference>
<comment type="function">
    <text evidence="7">Topoisomerase IV is essential for chromosome segregation. It relaxes supercoiled DNA. Performs the decatenation events required during the replication of a circular DNA molecule.</text>
</comment>
<dbReference type="Gene3D" id="3.90.199.10">
    <property type="entry name" value="Topoisomerase II, domain 5"/>
    <property type="match status" value="1"/>
</dbReference>